<keyword evidence="3" id="KW-0238">DNA-binding</keyword>
<feature type="domain" description="HTH lysR-type" evidence="5">
    <location>
        <begin position="3"/>
        <end position="60"/>
    </location>
</feature>
<dbReference type="KEGG" id="fes:HER31_08575"/>
<dbReference type="FunFam" id="1.10.10.10:FF:000001">
    <property type="entry name" value="LysR family transcriptional regulator"/>
    <property type="match status" value="1"/>
</dbReference>
<dbReference type="SUPFAM" id="SSF46785">
    <property type="entry name" value="Winged helix' DNA-binding domain"/>
    <property type="match status" value="1"/>
</dbReference>
<keyword evidence="7" id="KW-1185">Reference proteome</keyword>
<dbReference type="CDD" id="cd08422">
    <property type="entry name" value="PBP2_CrgA_like"/>
    <property type="match status" value="1"/>
</dbReference>
<keyword evidence="4" id="KW-0804">Transcription</keyword>
<dbReference type="Gene3D" id="3.40.190.290">
    <property type="match status" value="1"/>
</dbReference>
<evidence type="ECO:0000256" key="2">
    <source>
        <dbReference type="ARBA" id="ARBA00023015"/>
    </source>
</evidence>
<dbReference type="GO" id="GO:0003700">
    <property type="term" value="F:DNA-binding transcription factor activity"/>
    <property type="evidence" value="ECO:0007669"/>
    <property type="project" value="InterPro"/>
</dbReference>
<dbReference type="Gene3D" id="1.10.10.10">
    <property type="entry name" value="Winged helix-like DNA-binding domain superfamily/Winged helix DNA-binding domain"/>
    <property type="match status" value="1"/>
</dbReference>
<dbReference type="Pfam" id="PF03466">
    <property type="entry name" value="LysR_substrate"/>
    <property type="match status" value="1"/>
</dbReference>
<protein>
    <submittedName>
        <fullName evidence="6">LysR family transcriptional regulator</fullName>
    </submittedName>
</protein>
<dbReference type="SUPFAM" id="SSF53850">
    <property type="entry name" value="Periplasmic binding protein-like II"/>
    <property type="match status" value="1"/>
</dbReference>
<dbReference type="AlphaFoldDB" id="A0A6H1UD08"/>
<dbReference type="InterPro" id="IPR000847">
    <property type="entry name" value="LysR_HTH_N"/>
</dbReference>
<reference evidence="6 7" key="1">
    <citation type="submission" date="2020-04" db="EMBL/GenBank/DDBJ databases">
        <title>Ferrimonas sp. S7 isolated from sea water.</title>
        <authorList>
            <person name="Bae S.S."/>
            <person name="Baek K."/>
        </authorList>
    </citation>
    <scope>NUCLEOTIDE SEQUENCE [LARGE SCALE GENOMIC DNA]</scope>
    <source>
        <strain evidence="6 7">S7</strain>
    </source>
</reference>
<dbReference type="RefSeq" id="WP_168660185.1">
    <property type="nucleotide sequence ID" value="NZ_CP051180.1"/>
</dbReference>
<dbReference type="GO" id="GO:0043565">
    <property type="term" value="F:sequence-specific DNA binding"/>
    <property type="evidence" value="ECO:0007669"/>
    <property type="project" value="TreeGrafter"/>
</dbReference>
<dbReference type="PANTHER" id="PTHR30537">
    <property type="entry name" value="HTH-TYPE TRANSCRIPTIONAL REGULATOR"/>
    <property type="match status" value="1"/>
</dbReference>
<dbReference type="Pfam" id="PF00126">
    <property type="entry name" value="HTH_1"/>
    <property type="match status" value="1"/>
</dbReference>
<gene>
    <name evidence="6" type="ORF">HER31_08575</name>
</gene>
<evidence type="ECO:0000313" key="6">
    <source>
        <dbReference type="EMBL" id="QIZ76924.1"/>
    </source>
</evidence>
<keyword evidence="2" id="KW-0805">Transcription regulation</keyword>
<dbReference type="InterPro" id="IPR005119">
    <property type="entry name" value="LysR_subst-bd"/>
</dbReference>
<dbReference type="GO" id="GO:0006351">
    <property type="term" value="P:DNA-templated transcription"/>
    <property type="evidence" value="ECO:0007669"/>
    <property type="project" value="TreeGrafter"/>
</dbReference>
<organism evidence="6 7">
    <name type="scientific">Ferrimonas lipolytica</name>
    <dbReference type="NCBI Taxonomy" id="2724191"/>
    <lineage>
        <taxon>Bacteria</taxon>
        <taxon>Pseudomonadati</taxon>
        <taxon>Pseudomonadota</taxon>
        <taxon>Gammaproteobacteria</taxon>
        <taxon>Alteromonadales</taxon>
        <taxon>Ferrimonadaceae</taxon>
        <taxon>Ferrimonas</taxon>
    </lineage>
</organism>
<evidence type="ECO:0000256" key="1">
    <source>
        <dbReference type="ARBA" id="ARBA00009437"/>
    </source>
</evidence>
<dbReference type="InterPro" id="IPR036388">
    <property type="entry name" value="WH-like_DNA-bd_sf"/>
</dbReference>
<dbReference type="Proteomes" id="UP000501602">
    <property type="component" value="Chromosome"/>
</dbReference>
<dbReference type="PROSITE" id="PS50931">
    <property type="entry name" value="HTH_LYSR"/>
    <property type="match status" value="1"/>
</dbReference>
<dbReference type="PANTHER" id="PTHR30537:SF5">
    <property type="entry name" value="HTH-TYPE TRANSCRIPTIONAL ACTIVATOR TTDR-RELATED"/>
    <property type="match status" value="1"/>
</dbReference>
<evidence type="ECO:0000256" key="4">
    <source>
        <dbReference type="ARBA" id="ARBA00023163"/>
    </source>
</evidence>
<comment type="similarity">
    <text evidence="1">Belongs to the LysR transcriptional regulatory family.</text>
</comment>
<evidence type="ECO:0000256" key="3">
    <source>
        <dbReference type="ARBA" id="ARBA00023125"/>
    </source>
</evidence>
<dbReference type="InterPro" id="IPR058163">
    <property type="entry name" value="LysR-type_TF_proteobact-type"/>
</dbReference>
<accession>A0A6H1UD08</accession>
<name>A0A6H1UD08_9GAMM</name>
<dbReference type="InterPro" id="IPR036390">
    <property type="entry name" value="WH_DNA-bd_sf"/>
</dbReference>
<evidence type="ECO:0000259" key="5">
    <source>
        <dbReference type="PROSITE" id="PS50931"/>
    </source>
</evidence>
<sequence length="302" mass="34709">MPMKLDDLRLFHLVVESQSFTRAAELADLPVTNVSRRIKALEVQLQVTLLARTTRQLRVTDAGEAFYHSSKATLQQFEQSIELVRGSEHRLQGKIRIQVFSGASIMVPTMQRFQQQHPNITIDLVTSDRELDLVENNFDLAIRLGPQRDSNLVARNIGWLDWVVVASPNYIKNNGKPQQPEQLSEHNCIRYRMPNGRILSQWQVNGEQSIGVEGNIIVNELPLLERLLLQHHGVGHYPIIMAQPLIDNGCLEELFPLNPEAGQEIWLVYSAANRRNQLVKHFVDFLFEQLDIDPEFKLLRRQ</sequence>
<proteinExistence type="inferred from homology"/>
<evidence type="ECO:0000313" key="7">
    <source>
        <dbReference type="Proteomes" id="UP000501602"/>
    </source>
</evidence>
<dbReference type="EMBL" id="CP051180">
    <property type="protein sequence ID" value="QIZ76924.1"/>
    <property type="molecule type" value="Genomic_DNA"/>
</dbReference>